<keyword evidence="4" id="KW-1185">Reference proteome</keyword>
<dbReference type="Proteomes" id="UP001243846">
    <property type="component" value="Unassembled WGS sequence"/>
</dbReference>
<dbReference type="Gene3D" id="6.20.240.60">
    <property type="match status" value="1"/>
</dbReference>
<dbReference type="RefSeq" id="WP_377786166.1">
    <property type="nucleotide sequence ID" value="NZ_JBHUOC010000001.1"/>
</dbReference>
<comment type="caution">
    <text evidence="3">The sequence shown here is derived from an EMBL/GenBank/DDBJ whole genome shotgun (WGS) entry which is preliminary data.</text>
</comment>
<dbReference type="GO" id="GO:0016787">
    <property type="term" value="F:hydrolase activity"/>
    <property type="evidence" value="ECO:0007669"/>
    <property type="project" value="UniProtKB-KW"/>
</dbReference>
<evidence type="ECO:0000313" key="4">
    <source>
        <dbReference type="Proteomes" id="UP001243846"/>
    </source>
</evidence>
<keyword evidence="3" id="KW-0378">Hydrolase</keyword>
<evidence type="ECO:0000256" key="1">
    <source>
        <dbReference type="SAM" id="MobiDB-lite"/>
    </source>
</evidence>
<evidence type="ECO:0000313" key="3">
    <source>
        <dbReference type="EMBL" id="MDN3710794.1"/>
    </source>
</evidence>
<dbReference type="Pfam" id="PF07486">
    <property type="entry name" value="Hydrolase_2"/>
    <property type="match status" value="1"/>
</dbReference>
<feature type="region of interest" description="Disordered" evidence="1">
    <location>
        <begin position="1"/>
        <end position="36"/>
    </location>
</feature>
<feature type="domain" description="Cell wall hydrolase SleB" evidence="2">
    <location>
        <begin position="66"/>
        <end position="168"/>
    </location>
</feature>
<sequence length="179" mass="19159">MTAKAEEQAQPAARTVASRSTAARNSERKAATISSKSGARAGVVADPVDTRDLTCLTEALYFEARGEGTAGQKAVAEVILNRVDHPRFPKSVCGVVNQSGQFSYHGRVAKRFSEKGAYLRAKNVAMAALSGAPRDLTGGATYFHTPAVRPSWSRKFTRTARIGSHIFYRSGGAQRLASN</sequence>
<dbReference type="EMBL" id="JAUFRC010000001">
    <property type="protein sequence ID" value="MDN3710794.1"/>
    <property type="molecule type" value="Genomic_DNA"/>
</dbReference>
<dbReference type="InterPro" id="IPR011105">
    <property type="entry name" value="Cell_wall_hydrolase_SleB"/>
</dbReference>
<organism evidence="3 4">
    <name type="scientific">Paracoccus cavernae</name>
    <dbReference type="NCBI Taxonomy" id="1571207"/>
    <lineage>
        <taxon>Bacteria</taxon>
        <taxon>Pseudomonadati</taxon>
        <taxon>Pseudomonadota</taxon>
        <taxon>Alphaproteobacteria</taxon>
        <taxon>Rhodobacterales</taxon>
        <taxon>Paracoccaceae</taxon>
        <taxon>Paracoccus</taxon>
    </lineage>
</organism>
<reference evidence="4" key="1">
    <citation type="journal article" date="2019" name="Int. J. Syst. Evol. Microbiol.">
        <title>The Global Catalogue of Microorganisms (GCM) 10K type strain sequencing project: providing services to taxonomists for standard genome sequencing and annotation.</title>
        <authorList>
            <consortium name="The Broad Institute Genomics Platform"/>
            <consortium name="The Broad Institute Genome Sequencing Center for Infectious Disease"/>
            <person name="Wu L."/>
            <person name="Ma J."/>
        </authorList>
    </citation>
    <scope>NUCLEOTIDE SEQUENCE [LARGE SCALE GENOMIC DNA]</scope>
    <source>
        <strain evidence="4">CECT 8482</strain>
    </source>
</reference>
<evidence type="ECO:0000259" key="2">
    <source>
        <dbReference type="Pfam" id="PF07486"/>
    </source>
</evidence>
<accession>A0ABT8D1Y3</accession>
<dbReference type="Gene3D" id="1.10.10.2520">
    <property type="entry name" value="Cell wall hydrolase SleB, domain 1"/>
    <property type="match status" value="1"/>
</dbReference>
<proteinExistence type="predicted"/>
<dbReference type="InterPro" id="IPR042047">
    <property type="entry name" value="SleB_dom1"/>
</dbReference>
<name>A0ABT8D1Y3_9RHOB</name>
<gene>
    <name evidence="3" type="ORF">QWZ10_01215</name>
</gene>
<protein>
    <submittedName>
        <fullName evidence="3">Cell wall hydrolase</fullName>
    </submittedName>
</protein>
<feature type="compositionally biased region" description="Low complexity" evidence="1">
    <location>
        <begin position="12"/>
        <end position="24"/>
    </location>
</feature>